<feature type="transmembrane region" description="Helical" evidence="20">
    <location>
        <begin position="546"/>
        <end position="570"/>
    </location>
</feature>
<evidence type="ECO:0000256" key="20">
    <source>
        <dbReference type="SAM" id="Phobius"/>
    </source>
</evidence>
<dbReference type="FunFam" id="3.40.190.10:FF:000178">
    <property type="entry name" value="Glutamate receptor subunit"/>
    <property type="match status" value="1"/>
</dbReference>
<feature type="region of interest" description="Disordered" evidence="19">
    <location>
        <begin position="668"/>
        <end position="756"/>
    </location>
</feature>
<feature type="compositionally biased region" description="Low complexity" evidence="19">
    <location>
        <begin position="724"/>
        <end position="737"/>
    </location>
</feature>
<keyword evidence="3" id="KW-1003">Cell membrane</keyword>
<keyword evidence="6 20" id="KW-1133">Transmembrane helix</keyword>
<evidence type="ECO:0000256" key="12">
    <source>
        <dbReference type="ARBA" id="ARBA00023257"/>
    </source>
</evidence>
<evidence type="ECO:0000256" key="4">
    <source>
        <dbReference type="ARBA" id="ARBA00022692"/>
    </source>
</evidence>
<evidence type="ECO:0000256" key="11">
    <source>
        <dbReference type="ARBA" id="ARBA00023180"/>
    </source>
</evidence>
<dbReference type="Proteomes" id="UP000194236">
    <property type="component" value="Unassembled WGS sequence"/>
</dbReference>
<evidence type="ECO:0000259" key="21">
    <source>
        <dbReference type="SMART" id="SM00079"/>
    </source>
</evidence>
<evidence type="ECO:0000256" key="17">
    <source>
        <dbReference type="PIRSR" id="PIRSR601508-2"/>
    </source>
</evidence>
<dbReference type="OrthoDB" id="6511907at2759"/>
<dbReference type="PANTHER" id="PTHR18966">
    <property type="entry name" value="IONOTROPIC GLUTAMATE RECEPTOR"/>
    <property type="match status" value="1"/>
</dbReference>
<dbReference type="GO" id="GO:0038023">
    <property type="term" value="F:signaling receptor activity"/>
    <property type="evidence" value="ECO:0007669"/>
    <property type="project" value="InterPro"/>
</dbReference>
<evidence type="ECO:0000256" key="7">
    <source>
        <dbReference type="ARBA" id="ARBA00023018"/>
    </source>
</evidence>
<evidence type="ECO:0000259" key="22">
    <source>
        <dbReference type="SMART" id="SM00918"/>
    </source>
</evidence>
<keyword evidence="13" id="KW-1071">Ligand-gated ion channel</keyword>
<dbReference type="Gene3D" id="3.40.190.10">
    <property type="entry name" value="Periplasmic binding protein-like II"/>
    <property type="match status" value="1"/>
</dbReference>
<dbReference type="InterPro" id="IPR001320">
    <property type="entry name" value="Iontro_rcpt_C"/>
</dbReference>
<evidence type="ECO:0000256" key="13">
    <source>
        <dbReference type="ARBA" id="ARBA00023286"/>
    </source>
</evidence>
<evidence type="ECO:0000256" key="2">
    <source>
        <dbReference type="ARBA" id="ARBA00022448"/>
    </source>
</evidence>
<comment type="subcellular location">
    <subcellularLocation>
        <location evidence="15">Postsynaptic cell membrane</location>
        <topology evidence="15">Multi-pass membrane protein</topology>
    </subcellularLocation>
</comment>
<dbReference type="GO" id="GO:0045211">
    <property type="term" value="C:postsynaptic membrane"/>
    <property type="evidence" value="ECO:0007669"/>
    <property type="project" value="UniProtKB-SubCell"/>
</dbReference>
<feature type="transmembrane region" description="Helical" evidence="20">
    <location>
        <begin position="362"/>
        <end position="384"/>
    </location>
</feature>
<comment type="similarity">
    <text evidence="1">Belongs to the glutamate-gated ion channel (TC 1.A.10.1) family.</text>
</comment>
<dbReference type="FunFam" id="3.40.190.10:FF:000060">
    <property type="entry name" value="Glutamate receptor ionotropic, kainate 1"/>
    <property type="match status" value="1"/>
</dbReference>
<keyword evidence="12" id="KW-0628">Postsynaptic cell membrane</keyword>
<keyword evidence="7" id="KW-0770">Synapse</keyword>
<evidence type="ECO:0000256" key="5">
    <source>
        <dbReference type="ARBA" id="ARBA00022729"/>
    </source>
</evidence>
<dbReference type="GO" id="GO:0015276">
    <property type="term" value="F:ligand-gated monoatomic ion channel activity"/>
    <property type="evidence" value="ECO:0007669"/>
    <property type="project" value="InterPro"/>
</dbReference>
<feature type="binding site" evidence="16">
    <location>
        <position position="241"/>
    </location>
    <ligand>
        <name>L-glutamate</name>
        <dbReference type="ChEBI" id="CHEBI:29985"/>
    </ligand>
</feature>
<comment type="caution">
    <text evidence="23">The sequence shown here is derived from an EMBL/GenBank/DDBJ whole genome shotgun (WGS) entry which is preliminary data.</text>
</comment>
<evidence type="ECO:0000313" key="23">
    <source>
        <dbReference type="EMBL" id="OTF78230.1"/>
    </source>
</evidence>
<dbReference type="EMBL" id="MUJZ01028880">
    <property type="protein sequence ID" value="OTF78230.1"/>
    <property type="molecule type" value="Genomic_DNA"/>
</dbReference>
<protein>
    <submittedName>
        <fullName evidence="23">Kainate-selective ionotropic glutamate receptor-like protein</fullName>
    </submittedName>
</protein>
<dbReference type="Pfam" id="PF01094">
    <property type="entry name" value="ANF_receptor"/>
    <property type="match status" value="1"/>
</dbReference>
<dbReference type="Gene3D" id="1.10.287.70">
    <property type="match status" value="1"/>
</dbReference>
<evidence type="ECO:0000256" key="15">
    <source>
        <dbReference type="ARBA" id="ARBA00034104"/>
    </source>
</evidence>
<dbReference type="PRINTS" id="PR00177">
    <property type="entry name" value="NMDARECEPTOR"/>
</dbReference>
<reference evidence="23 24" key="1">
    <citation type="submission" date="2017-03" db="EMBL/GenBank/DDBJ databases">
        <title>Genome Survey of Euroglyphus maynei.</title>
        <authorList>
            <person name="Arlian L.G."/>
            <person name="Morgan M.S."/>
            <person name="Rider S.D."/>
        </authorList>
    </citation>
    <scope>NUCLEOTIDE SEQUENCE [LARGE SCALE GENOMIC DNA]</scope>
    <source>
        <strain evidence="23">Arlian Lab</strain>
        <tissue evidence="23">Whole body</tissue>
    </source>
</reference>
<dbReference type="Gene3D" id="3.40.50.2300">
    <property type="match status" value="1"/>
</dbReference>
<feature type="site" description="Crucial to convey clamshell closure to channel opening" evidence="17">
    <location>
        <position position="391"/>
    </location>
</feature>
<keyword evidence="24" id="KW-1185">Reference proteome</keyword>
<evidence type="ECO:0000256" key="16">
    <source>
        <dbReference type="PIRSR" id="PIRSR601508-1"/>
    </source>
</evidence>
<keyword evidence="8" id="KW-0406">Ion transport</keyword>
<feature type="binding site" evidence="16">
    <location>
        <position position="413"/>
    </location>
    <ligand>
        <name>L-glutamate</name>
        <dbReference type="ChEBI" id="CHEBI:29985"/>
    </ligand>
</feature>
<dbReference type="SMART" id="SM00079">
    <property type="entry name" value="PBPe"/>
    <property type="match status" value="1"/>
</dbReference>
<dbReference type="FunFam" id="1.10.287.70:FF:000010">
    <property type="entry name" value="Putative glutamate receptor ionotropic kainate 1"/>
    <property type="match status" value="1"/>
</dbReference>
<dbReference type="InterPro" id="IPR019594">
    <property type="entry name" value="Glu/Gly-bd"/>
</dbReference>
<keyword evidence="10 23" id="KW-0675">Receptor</keyword>
<dbReference type="InterPro" id="IPR001508">
    <property type="entry name" value="Iono_Glu_rcpt_met"/>
</dbReference>
<keyword evidence="11" id="KW-0325">Glycoprotein</keyword>
<sequence>MGYDGIREKTKKLSTDESLIYDAMTLFARALDDLDRSQPELIVEPFVECDLMAATNNNGDDDYYQRPWPLGIHIVDYMKNLRSRGVTGSLIFNDQGLRVNFTLDVLQLKPDGLKTVAKWTRSGGIVSVSNYTFYDSYREILEAMKYKELLITVPPSSIPYVSLREDHENYVGNEKFYGFCVDLLQEIANVFRQDFQSDFKYNIQISQDGQYGRPDKETGEWNGMFGELIRHQADLAIADLTATYLRETAVDFTMPFMNLGIAILFKKPSVPEPEMFSFLKPFSVEVWLYLASAFLGISLMLWIMSRISPYEWEAPHGCDPEPTELCNQFSIGNSLWFTIGSLMQQGSDLGPRALSTRCLATIWWFFTLIIISSYTANLAASLTLSRMAPAISSVEDLAKQTAILYGCRKGGSTWEFFAQSNNTIYQRMFNTMEANPEVYINKVTDAIERVRKGGYAYLAESSTIEYLIQRRCDLIQVGNWLDNKGYGIATPPDSPYRTPISNAITVLQDRGTLYQLKKRWWVEKGGGLCTDDAIFTSAAELEIENLGGVFLVLTVGVAIGLLCGFIEFVWKSLKIARDERESIGKLIWLEMFRICTGGGSSRPVFQPSSSTINMTTIDRQSINQPNPNDSPTPSSSYQRPRPFSKTSSFTSNSMAQFDNNNYYLPSPTAITGSIHDGNNGGGGQNSDNESPLRMRPSVIRRNKMMMNNPDSSSPLISMNSTKSLNKLNNGNHNNNGKMGFGSPTSFKSQQPQYNRY</sequence>
<dbReference type="Pfam" id="PF00060">
    <property type="entry name" value="Lig_chan"/>
    <property type="match status" value="1"/>
</dbReference>
<evidence type="ECO:0000256" key="8">
    <source>
        <dbReference type="ARBA" id="ARBA00023065"/>
    </source>
</evidence>
<feature type="compositionally biased region" description="Polar residues" evidence="19">
    <location>
        <begin position="742"/>
        <end position="756"/>
    </location>
</feature>
<keyword evidence="9 20" id="KW-0472">Membrane</keyword>
<evidence type="ECO:0000256" key="19">
    <source>
        <dbReference type="SAM" id="MobiDB-lite"/>
    </source>
</evidence>
<feature type="compositionally biased region" description="Polar residues" evidence="19">
    <location>
        <begin position="708"/>
        <end position="723"/>
    </location>
</feature>
<gene>
    <name evidence="23" type="ORF">BLA29_002518</name>
</gene>
<evidence type="ECO:0000256" key="14">
    <source>
        <dbReference type="ARBA" id="ARBA00023303"/>
    </source>
</evidence>
<evidence type="ECO:0000256" key="9">
    <source>
        <dbReference type="ARBA" id="ARBA00023136"/>
    </source>
</evidence>
<feature type="disulfide bond" evidence="18">
    <location>
        <begin position="472"/>
        <end position="529"/>
    </location>
</feature>
<dbReference type="InterPro" id="IPR028082">
    <property type="entry name" value="Peripla_BP_I"/>
</dbReference>
<dbReference type="SUPFAM" id="SSF53850">
    <property type="entry name" value="Periplasmic binding protein-like II"/>
    <property type="match status" value="1"/>
</dbReference>
<dbReference type="InterPro" id="IPR001828">
    <property type="entry name" value="ANF_lig-bd_rcpt"/>
</dbReference>
<dbReference type="AlphaFoldDB" id="A0A1Y3BBG3"/>
<evidence type="ECO:0000313" key="24">
    <source>
        <dbReference type="Proteomes" id="UP000194236"/>
    </source>
</evidence>
<keyword evidence="2" id="KW-0813">Transport</keyword>
<dbReference type="SMART" id="SM00918">
    <property type="entry name" value="Lig_chan-Glu_bd"/>
    <property type="match status" value="1"/>
</dbReference>
<name>A0A1Y3BBG3_EURMA</name>
<accession>A0A1Y3BBG3</accession>
<dbReference type="SUPFAM" id="SSF53822">
    <property type="entry name" value="Periplasmic binding protein-like I"/>
    <property type="match status" value="1"/>
</dbReference>
<feature type="domain" description="Ionotropic glutamate receptor C-terminal" evidence="21">
    <location>
        <begin position="148"/>
        <end position="523"/>
    </location>
</feature>
<organism evidence="23 24">
    <name type="scientific">Euroglyphus maynei</name>
    <name type="common">Mayne's house dust mite</name>
    <dbReference type="NCBI Taxonomy" id="6958"/>
    <lineage>
        <taxon>Eukaryota</taxon>
        <taxon>Metazoa</taxon>
        <taxon>Ecdysozoa</taxon>
        <taxon>Arthropoda</taxon>
        <taxon>Chelicerata</taxon>
        <taxon>Arachnida</taxon>
        <taxon>Acari</taxon>
        <taxon>Acariformes</taxon>
        <taxon>Sarcoptiformes</taxon>
        <taxon>Astigmata</taxon>
        <taxon>Psoroptidia</taxon>
        <taxon>Analgoidea</taxon>
        <taxon>Pyroglyphidae</taxon>
        <taxon>Pyroglyphinae</taxon>
        <taxon>Euroglyphus</taxon>
    </lineage>
</organism>
<evidence type="ECO:0000256" key="1">
    <source>
        <dbReference type="ARBA" id="ARBA00008685"/>
    </source>
</evidence>
<feature type="binding site" evidence="16">
    <location>
        <position position="412"/>
    </location>
    <ligand>
        <name>L-glutamate</name>
        <dbReference type="ChEBI" id="CHEBI:29985"/>
    </ligand>
</feature>
<evidence type="ECO:0000256" key="10">
    <source>
        <dbReference type="ARBA" id="ARBA00023170"/>
    </source>
</evidence>
<feature type="region of interest" description="Disordered" evidence="19">
    <location>
        <begin position="617"/>
        <end position="651"/>
    </location>
</feature>
<evidence type="ECO:0000256" key="6">
    <source>
        <dbReference type="ARBA" id="ARBA00022989"/>
    </source>
</evidence>
<keyword evidence="4 20" id="KW-0812">Transmembrane</keyword>
<keyword evidence="18" id="KW-1015">Disulfide bond</keyword>
<dbReference type="Pfam" id="PF10613">
    <property type="entry name" value="Lig_chan-Glu_bd"/>
    <property type="match status" value="1"/>
</dbReference>
<keyword evidence="5" id="KW-0732">Signal</keyword>
<evidence type="ECO:0000256" key="18">
    <source>
        <dbReference type="PIRSR" id="PIRSR601508-3"/>
    </source>
</evidence>
<feature type="binding site" evidence="16">
    <location>
        <position position="246"/>
    </location>
    <ligand>
        <name>L-glutamate</name>
        <dbReference type="ChEBI" id="CHEBI:29985"/>
    </ligand>
</feature>
<feature type="binding site" evidence="16">
    <location>
        <position position="460"/>
    </location>
    <ligand>
        <name>L-glutamate</name>
        <dbReference type="ChEBI" id="CHEBI:29985"/>
    </ligand>
</feature>
<feature type="domain" description="Ionotropic glutamate receptor L-glutamate and glycine-binding" evidence="22">
    <location>
        <begin position="159"/>
        <end position="230"/>
    </location>
</feature>
<feature type="compositionally biased region" description="Low complexity" evidence="19">
    <location>
        <begin position="623"/>
        <end position="636"/>
    </location>
</feature>
<evidence type="ECO:0000256" key="3">
    <source>
        <dbReference type="ARBA" id="ARBA00022475"/>
    </source>
</evidence>
<keyword evidence="14" id="KW-0407">Ion channel</keyword>
<dbReference type="InterPro" id="IPR015683">
    <property type="entry name" value="Ionotropic_Glu_rcpt"/>
</dbReference>
<proteinExistence type="inferred from homology"/>
<feature type="transmembrane region" description="Helical" evidence="20">
    <location>
        <begin position="286"/>
        <end position="304"/>
    </location>
</feature>